<dbReference type="FunFam" id="3.40.1690.10:FF:000001">
    <property type="entry name" value="Flagellar biosynthetic protein FlhB"/>
    <property type="match status" value="1"/>
</dbReference>
<evidence type="ECO:0000256" key="1">
    <source>
        <dbReference type="ARBA" id="ARBA00004651"/>
    </source>
</evidence>
<evidence type="ECO:0000256" key="10">
    <source>
        <dbReference type="ARBA" id="ARBA00023136"/>
    </source>
</evidence>
<keyword evidence="15" id="KW-0966">Cell projection</keyword>
<dbReference type="PANTHER" id="PTHR30531">
    <property type="entry name" value="FLAGELLAR BIOSYNTHETIC PROTEIN FLHB"/>
    <property type="match status" value="1"/>
</dbReference>
<dbReference type="AlphaFoldDB" id="A0A222FPX2"/>
<evidence type="ECO:0000256" key="12">
    <source>
        <dbReference type="ARBA" id="ARBA00025078"/>
    </source>
</evidence>
<keyword evidence="8 13" id="KW-0653">Protein transport</keyword>
<comment type="function">
    <text evidence="12 13">Required for formation of the rod structure in the basal body of the flagellar apparatus. Together with FliI and FliH, may constitute the export apparatus of flagellin.</text>
</comment>
<keyword evidence="5 13" id="KW-1003">Cell membrane</keyword>
<dbReference type="PRINTS" id="PR00950">
    <property type="entry name" value="TYPE3IMSPROT"/>
</dbReference>
<keyword evidence="10 13" id="KW-0472">Membrane</keyword>
<gene>
    <name evidence="13" type="primary">flhB</name>
    <name evidence="15" type="ORF">CHH28_18725</name>
</gene>
<dbReference type="InterPro" id="IPR006135">
    <property type="entry name" value="T3SS_substrate_exporter"/>
</dbReference>
<sequence length="383" mass="42293">MAEEDSGQEKSEEPTARRIEKAREEGQVPRSKELATTAVLVIGAAGLIAFGPWMADYMNGIARYGFVIEREAVFDTSVLGRHLGASLEDAVYALAPWMILVLIAAIAGPLGIGGWLFSTKAITPKLDRLDPLKGLKRMFSMNSLVELVKAWAKVLVVGAVAWLVLAFFFEESMNLQRKALEPSIKGSVDIILWSVLALCCSTLVIAIADVPWQIYSHTKKLRMSMQEIKDEYKETEGKPEVKAKIRQLQREVAQRRMMADVPDADVVITNPTHYAVALKYSADAMTAPLLLAKGTDQVAQKIQEIAREHNVPRMQAPPLARALYAHGKVGEEIPEGLYVAVAQVLAYVYQMDMFAKGRGPKPERKPDMPIPRDLKINPDGSKA</sequence>
<feature type="region of interest" description="Disordered" evidence="14">
    <location>
        <begin position="358"/>
        <end position="383"/>
    </location>
</feature>
<feature type="transmembrane region" description="Helical" evidence="13">
    <location>
        <begin position="150"/>
        <end position="170"/>
    </location>
</feature>
<keyword evidence="9 13" id="KW-1133">Transmembrane helix</keyword>
<organism evidence="15 16">
    <name type="scientific">Bacterioplanes sanyensis</name>
    <dbReference type="NCBI Taxonomy" id="1249553"/>
    <lineage>
        <taxon>Bacteria</taxon>
        <taxon>Pseudomonadati</taxon>
        <taxon>Pseudomonadota</taxon>
        <taxon>Gammaproteobacteria</taxon>
        <taxon>Oceanospirillales</taxon>
        <taxon>Oceanospirillaceae</taxon>
        <taxon>Bacterioplanes</taxon>
    </lineage>
</organism>
<comment type="subcellular location">
    <subcellularLocation>
        <location evidence="1">Cell membrane</location>
        <topology evidence="1">Multi-pass membrane protein</topology>
    </subcellularLocation>
</comment>
<evidence type="ECO:0000256" key="13">
    <source>
        <dbReference type="RuleBase" id="RU364091"/>
    </source>
</evidence>
<evidence type="ECO:0000256" key="7">
    <source>
        <dbReference type="ARBA" id="ARBA00022795"/>
    </source>
</evidence>
<evidence type="ECO:0000256" key="9">
    <source>
        <dbReference type="ARBA" id="ARBA00022989"/>
    </source>
</evidence>
<evidence type="ECO:0000256" key="2">
    <source>
        <dbReference type="ARBA" id="ARBA00010690"/>
    </source>
</evidence>
<keyword evidence="16" id="KW-1185">Reference proteome</keyword>
<dbReference type="GO" id="GO:0044780">
    <property type="term" value="P:bacterial-type flagellum assembly"/>
    <property type="evidence" value="ECO:0007669"/>
    <property type="project" value="InterPro"/>
</dbReference>
<evidence type="ECO:0000256" key="8">
    <source>
        <dbReference type="ARBA" id="ARBA00022927"/>
    </source>
</evidence>
<feature type="compositionally biased region" description="Basic and acidic residues" evidence="14">
    <location>
        <begin position="360"/>
        <end position="383"/>
    </location>
</feature>
<keyword evidence="15" id="KW-0969">Cilium</keyword>
<evidence type="ECO:0000256" key="14">
    <source>
        <dbReference type="SAM" id="MobiDB-lite"/>
    </source>
</evidence>
<dbReference type="NCBIfam" id="TIGR00328">
    <property type="entry name" value="flhB"/>
    <property type="match status" value="1"/>
</dbReference>
<keyword evidence="4 13" id="KW-0813">Transport</keyword>
<dbReference type="GO" id="GO:0005886">
    <property type="term" value="C:plasma membrane"/>
    <property type="evidence" value="ECO:0007669"/>
    <property type="project" value="UniProtKB-SubCell"/>
</dbReference>
<evidence type="ECO:0000256" key="11">
    <source>
        <dbReference type="ARBA" id="ARBA00023225"/>
    </source>
</evidence>
<feature type="transmembrane region" description="Helical" evidence="13">
    <location>
        <begin position="97"/>
        <end position="118"/>
    </location>
</feature>
<reference evidence="15 16" key="1">
    <citation type="submission" date="2017-07" db="EMBL/GenBank/DDBJ databases">
        <title>Annotated genome sequence of Bacterioplanes sanyensis isolated from Red Sea.</title>
        <authorList>
            <person name="Rehman Z.U."/>
        </authorList>
    </citation>
    <scope>NUCLEOTIDE SEQUENCE [LARGE SCALE GENOMIC DNA]</scope>
    <source>
        <strain evidence="15 16">NV9</strain>
    </source>
</reference>
<feature type="transmembrane region" description="Helical" evidence="13">
    <location>
        <begin position="34"/>
        <end position="55"/>
    </location>
</feature>
<dbReference type="InterPro" id="IPR029025">
    <property type="entry name" value="T3SS_substrate_exporter_C"/>
</dbReference>
<evidence type="ECO:0000256" key="6">
    <source>
        <dbReference type="ARBA" id="ARBA00022692"/>
    </source>
</evidence>
<dbReference type="Gene3D" id="3.40.1690.10">
    <property type="entry name" value="secretion proteins EscU"/>
    <property type="match status" value="1"/>
</dbReference>
<evidence type="ECO:0000256" key="5">
    <source>
        <dbReference type="ARBA" id="ARBA00022475"/>
    </source>
</evidence>
<evidence type="ECO:0000256" key="3">
    <source>
        <dbReference type="ARBA" id="ARBA00021622"/>
    </source>
</evidence>
<evidence type="ECO:0000256" key="4">
    <source>
        <dbReference type="ARBA" id="ARBA00022448"/>
    </source>
</evidence>
<dbReference type="EMBL" id="CP022530">
    <property type="protein sequence ID" value="ASP40576.1"/>
    <property type="molecule type" value="Genomic_DNA"/>
</dbReference>
<protein>
    <recommendedName>
        <fullName evidence="3 13">Flagellar biosynthetic protein FlhB</fullName>
    </recommendedName>
</protein>
<dbReference type="GO" id="GO:0009306">
    <property type="term" value="P:protein secretion"/>
    <property type="evidence" value="ECO:0007669"/>
    <property type="project" value="InterPro"/>
</dbReference>
<evidence type="ECO:0000313" key="16">
    <source>
        <dbReference type="Proteomes" id="UP000202440"/>
    </source>
</evidence>
<dbReference type="SUPFAM" id="SSF160544">
    <property type="entry name" value="EscU C-terminal domain-like"/>
    <property type="match status" value="1"/>
</dbReference>
<keyword evidence="6 13" id="KW-0812">Transmembrane</keyword>
<dbReference type="PANTHER" id="PTHR30531:SF12">
    <property type="entry name" value="FLAGELLAR BIOSYNTHETIC PROTEIN FLHB"/>
    <property type="match status" value="1"/>
</dbReference>
<dbReference type="InterPro" id="IPR006136">
    <property type="entry name" value="FlhB"/>
</dbReference>
<feature type="transmembrane region" description="Helical" evidence="13">
    <location>
        <begin position="190"/>
        <end position="215"/>
    </location>
</feature>
<keyword evidence="7 13" id="KW-1005">Bacterial flagellum biogenesis</keyword>
<dbReference type="KEGG" id="bsan:CHH28_18725"/>
<proteinExistence type="inferred from homology"/>
<dbReference type="Proteomes" id="UP000202440">
    <property type="component" value="Chromosome"/>
</dbReference>
<keyword evidence="11 13" id="KW-1006">Bacterial flagellum protein export</keyword>
<feature type="region of interest" description="Disordered" evidence="14">
    <location>
        <begin position="1"/>
        <end position="30"/>
    </location>
</feature>
<dbReference type="Gene3D" id="6.10.250.2080">
    <property type="match status" value="1"/>
</dbReference>
<dbReference type="RefSeq" id="WP_094061738.1">
    <property type="nucleotide sequence ID" value="NZ_CP022530.1"/>
</dbReference>
<dbReference type="Pfam" id="PF01312">
    <property type="entry name" value="Bac_export_2"/>
    <property type="match status" value="1"/>
</dbReference>
<dbReference type="OrthoDB" id="9807950at2"/>
<name>A0A222FPX2_9GAMM</name>
<evidence type="ECO:0000313" key="15">
    <source>
        <dbReference type="EMBL" id="ASP40576.1"/>
    </source>
</evidence>
<comment type="similarity">
    <text evidence="2 13">Belongs to the type III secretion exporter family.</text>
</comment>
<keyword evidence="15" id="KW-0282">Flagellum</keyword>
<feature type="compositionally biased region" description="Basic and acidic residues" evidence="14">
    <location>
        <begin position="7"/>
        <end position="30"/>
    </location>
</feature>
<accession>A0A222FPX2</accession>